<evidence type="ECO:0000256" key="5">
    <source>
        <dbReference type="ARBA" id="ARBA00022679"/>
    </source>
</evidence>
<dbReference type="Pfam" id="PF00202">
    <property type="entry name" value="Aminotran_3"/>
    <property type="match status" value="1"/>
</dbReference>
<dbReference type="InterPro" id="IPR015422">
    <property type="entry name" value="PyrdxlP-dep_Trfase_small"/>
</dbReference>
<feature type="region of interest" description="Disordered" evidence="9">
    <location>
        <begin position="1"/>
        <end position="26"/>
    </location>
</feature>
<evidence type="ECO:0000256" key="4">
    <source>
        <dbReference type="ARBA" id="ARBA00022576"/>
    </source>
</evidence>
<dbReference type="InterPro" id="IPR015421">
    <property type="entry name" value="PyrdxlP-dep_Trfase_major"/>
</dbReference>
<dbReference type="PANTHER" id="PTHR11986:SF18">
    <property type="entry name" value="ORNITHINE AMINOTRANSFERASE, MITOCHONDRIAL"/>
    <property type="match status" value="1"/>
</dbReference>
<dbReference type="Proteomes" id="UP001499863">
    <property type="component" value="Unassembled WGS sequence"/>
</dbReference>
<keyword evidence="4" id="KW-0032">Aminotransferase</keyword>
<dbReference type="NCBIfam" id="TIGR01885">
    <property type="entry name" value="Orn_aminotrans"/>
    <property type="match status" value="1"/>
</dbReference>
<dbReference type="InterPro" id="IPR050103">
    <property type="entry name" value="Class-III_PLP-dep_AT"/>
</dbReference>
<feature type="compositionally biased region" description="Low complexity" evidence="9">
    <location>
        <begin position="11"/>
        <end position="23"/>
    </location>
</feature>
<dbReference type="EMBL" id="BAAAKJ010000131">
    <property type="protein sequence ID" value="GAA1392871.1"/>
    <property type="molecule type" value="Genomic_DNA"/>
</dbReference>
<evidence type="ECO:0000256" key="7">
    <source>
        <dbReference type="ARBA" id="ARBA00030587"/>
    </source>
</evidence>
<evidence type="ECO:0000256" key="8">
    <source>
        <dbReference type="RuleBase" id="RU003560"/>
    </source>
</evidence>
<sequence length="425" mass="45221">MNQYDEGRGSTGDTTGAAAPAPSRTAREHIEQTERFAAHNYHPLPVVLASGDGAWVTDVDGNRYLDCLAGYSALNFGHRPERLLRRAHEQLDRLALTSRAFYNDQLGPFAEALARLTGKERVLPMNSGAEAVETAVKVSRKWGYLVKGVEADRATVITMSGNFHGRTTTIVGFSDDPVATDHYGPFTPGFTRVPYGDIGALDEAIDDTVVAVLFEPVQGEGGVVVPPPGFLRDLRELCTRREVLMVADEIQSGLARTGRTFACDHEDVVPDVYVLGKALGGGLYPVSAVAADDDVLGVITPGTHGSTFGGNPLAAAIGHEVAAMLATGEYQERARVLGERLESGLRKLVGAGLLAVRARGLWAGVDIDPRLMTGREACEGLMRRGVLAKDTHGSTVRFAPPLVATGDEIDLLVDALAGVLAQARS</sequence>
<dbReference type="PANTHER" id="PTHR11986">
    <property type="entry name" value="AMINOTRANSFERASE CLASS III"/>
    <property type="match status" value="1"/>
</dbReference>
<evidence type="ECO:0000256" key="9">
    <source>
        <dbReference type="SAM" id="MobiDB-lite"/>
    </source>
</evidence>
<dbReference type="CDD" id="cd00610">
    <property type="entry name" value="OAT_like"/>
    <property type="match status" value="1"/>
</dbReference>
<dbReference type="PROSITE" id="PS00600">
    <property type="entry name" value="AA_TRANSFER_CLASS_3"/>
    <property type="match status" value="1"/>
</dbReference>
<dbReference type="Gene3D" id="3.40.640.10">
    <property type="entry name" value="Type I PLP-dependent aspartate aminotransferase-like (Major domain)"/>
    <property type="match status" value="1"/>
</dbReference>
<gene>
    <name evidence="10" type="primary">rocD</name>
    <name evidence="10" type="ORF">GCM10009639_25140</name>
</gene>
<comment type="pathway">
    <text evidence="2">Amino-acid biosynthesis; L-proline biosynthesis; L-glutamate 5-semialdehyde from L-ornithine: step 1/1.</text>
</comment>
<evidence type="ECO:0000256" key="3">
    <source>
        <dbReference type="ARBA" id="ARBA00012924"/>
    </source>
</evidence>
<dbReference type="InterPro" id="IPR049704">
    <property type="entry name" value="Aminotrans_3_PPA_site"/>
</dbReference>
<evidence type="ECO:0000256" key="1">
    <source>
        <dbReference type="ARBA" id="ARBA00001933"/>
    </source>
</evidence>
<dbReference type="SUPFAM" id="SSF53383">
    <property type="entry name" value="PLP-dependent transferases"/>
    <property type="match status" value="1"/>
</dbReference>
<dbReference type="EC" id="2.6.1.13" evidence="3"/>
<evidence type="ECO:0000256" key="2">
    <source>
        <dbReference type="ARBA" id="ARBA00004998"/>
    </source>
</evidence>
<keyword evidence="11" id="KW-1185">Reference proteome</keyword>
<organism evidence="10 11">
    <name type="scientific">Kitasatospora putterlickiae</name>
    <dbReference type="NCBI Taxonomy" id="221725"/>
    <lineage>
        <taxon>Bacteria</taxon>
        <taxon>Bacillati</taxon>
        <taxon>Actinomycetota</taxon>
        <taxon>Actinomycetes</taxon>
        <taxon>Kitasatosporales</taxon>
        <taxon>Streptomycetaceae</taxon>
        <taxon>Kitasatospora</taxon>
    </lineage>
</organism>
<dbReference type="RefSeq" id="WP_344333194.1">
    <property type="nucleotide sequence ID" value="NZ_BAAAKJ010000131.1"/>
</dbReference>
<comment type="caution">
    <text evidence="10">The sequence shown here is derived from an EMBL/GenBank/DDBJ whole genome shotgun (WGS) entry which is preliminary data.</text>
</comment>
<accession>A0ABN1XYA5</accession>
<evidence type="ECO:0000313" key="11">
    <source>
        <dbReference type="Proteomes" id="UP001499863"/>
    </source>
</evidence>
<dbReference type="InterPro" id="IPR015424">
    <property type="entry name" value="PyrdxlP-dep_Trfase"/>
</dbReference>
<dbReference type="InterPro" id="IPR005814">
    <property type="entry name" value="Aminotrans_3"/>
</dbReference>
<dbReference type="PIRSF" id="PIRSF000521">
    <property type="entry name" value="Transaminase_4ab_Lys_Orn"/>
    <property type="match status" value="1"/>
</dbReference>
<dbReference type="Gene3D" id="3.90.1150.10">
    <property type="entry name" value="Aspartate Aminotransferase, domain 1"/>
    <property type="match status" value="1"/>
</dbReference>
<comment type="cofactor">
    <cofactor evidence="1">
        <name>pyridoxal 5'-phosphate</name>
        <dbReference type="ChEBI" id="CHEBI:597326"/>
    </cofactor>
</comment>
<name>A0ABN1XYA5_9ACTN</name>
<comment type="similarity">
    <text evidence="8">Belongs to the class-III pyridoxal-phosphate-dependent aminotransferase family.</text>
</comment>
<protein>
    <recommendedName>
        <fullName evidence="3">ornithine aminotransferase</fullName>
        <ecNumber evidence="3">2.6.1.13</ecNumber>
    </recommendedName>
    <alternativeName>
        <fullName evidence="7">Ornithine--oxo-acid aminotransferase</fullName>
    </alternativeName>
</protein>
<evidence type="ECO:0000313" key="10">
    <source>
        <dbReference type="EMBL" id="GAA1392871.1"/>
    </source>
</evidence>
<proteinExistence type="inferred from homology"/>
<dbReference type="InterPro" id="IPR010164">
    <property type="entry name" value="Orn_aminotrans"/>
</dbReference>
<reference evidence="10 11" key="1">
    <citation type="journal article" date="2019" name="Int. J. Syst. Evol. Microbiol.">
        <title>The Global Catalogue of Microorganisms (GCM) 10K type strain sequencing project: providing services to taxonomists for standard genome sequencing and annotation.</title>
        <authorList>
            <consortium name="The Broad Institute Genomics Platform"/>
            <consortium name="The Broad Institute Genome Sequencing Center for Infectious Disease"/>
            <person name="Wu L."/>
            <person name="Ma J."/>
        </authorList>
    </citation>
    <scope>NUCLEOTIDE SEQUENCE [LARGE SCALE GENOMIC DNA]</scope>
    <source>
        <strain evidence="10 11">JCM 12393</strain>
    </source>
</reference>
<evidence type="ECO:0000256" key="6">
    <source>
        <dbReference type="ARBA" id="ARBA00022898"/>
    </source>
</evidence>
<keyword evidence="6 8" id="KW-0663">Pyridoxal phosphate</keyword>
<keyword evidence="5" id="KW-0808">Transferase</keyword>